<dbReference type="Proteomes" id="UP001165960">
    <property type="component" value="Unassembled WGS sequence"/>
</dbReference>
<evidence type="ECO:0000313" key="2">
    <source>
        <dbReference type="Proteomes" id="UP001165960"/>
    </source>
</evidence>
<keyword evidence="2" id="KW-1185">Reference proteome</keyword>
<gene>
    <name evidence="1" type="ORF">DSO57_1018483</name>
</gene>
<organism evidence="1 2">
    <name type="scientific">Entomophthora muscae</name>
    <dbReference type="NCBI Taxonomy" id="34485"/>
    <lineage>
        <taxon>Eukaryota</taxon>
        <taxon>Fungi</taxon>
        <taxon>Fungi incertae sedis</taxon>
        <taxon>Zoopagomycota</taxon>
        <taxon>Entomophthoromycotina</taxon>
        <taxon>Entomophthoromycetes</taxon>
        <taxon>Entomophthorales</taxon>
        <taxon>Entomophthoraceae</taxon>
        <taxon>Entomophthora</taxon>
    </lineage>
</organism>
<sequence>MKPTAAAKTPSTQLFGVLYITLAGLVDFVVPNSRPCSILGQSVSYIIKLAPILWWALPAGSTAPHPKPPNASTFDQLPDRYVNDFLLDFLVLGVCFPPEAGVALTCDWEFAFSIPLVNYLQLYHKQRRAWLQVVLVLLASHKDLDWASSVYQPNDPPSS</sequence>
<comment type="caution">
    <text evidence="1">The sequence shown here is derived from an EMBL/GenBank/DDBJ whole genome shotgun (WGS) entry which is preliminary data.</text>
</comment>
<evidence type="ECO:0000313" key="1">
    <source>
        <dbReference type="EMBL" id="KAJ9054067.1"/>
    </source>
</evidence>
<protein>
    <submittedName>
        <fullName evidence="1">Uncharacterized protein</fullName>
    </submittedName>
</protein>
<accession>A0ACC2RVD5</accession>
<name>A0ACC2RVD5_9FUNG</name>
<dbReference type="EMBL" id="QTSX02006470">
    <property type="protein sequence ID" value="KAJ9054067.1"/>
    <property type="molecule type" value="Genomic_DNA"/>
</dbReference>
<proteinExistence type="predicted"/>
<reference evidence="1" key="1">
    <citation type="submission" date="2022-04" db="EMBL/GenBank/DDBJ databases">
        <title>Genome of the entomopathogenic fungus Entomophthora muscae.</title>
        <authorList>
            <person name="Elya C."/>
            <person name="Lovett B.R."/>
            <person name="Lee E."/>
            <person name="Macias A.M."/>
            <person name="Hajek A.E."/>
            <person name="De Bivort B.L."/>
            <person name="Kasson M.T."/>
            <person name="De Fine Licht H.H."/>
            <person name="Stajich J.E."/>
        </authorList>
    </citation>
    <scope>NUCLEOTIDE SEQUENCE</scope>
    <source>
        <strain evidence="1">Berkeley</strain>
    </source>
</reference>